<organism evidence="1 2">
    <name type="scientific">Sorangium cellulosum</name>
    <name type="common">Polyangium cellulosum</name>
    <dbReference type="NCBI Taxonomy" id="56"/>
    <lineage>
        <taxon>Bacteria</taxon>
        <taxon>Pseudomonadati</taxon>
        <taxon>Myxococcota</taxon>
        <taxon>Polyangia</taxon>
        <taxon>Polyangiales</taxon>
        <taxon>Polyangiaceae</taxon>
        <taxon>Sorangium</taxon>
    </lineage>
</organism>
<gene>
    <name evidence="1" type="ORF">BE18_15795</name>
</gene>
<dbReference type="AlphaFoldDB" id="A0A150SIU5"/>
<proteinExistence type="predicted"/>
<dbReference type="PANTHER" id="PTHR32305">
    <property type="match status" value="1"/>
</dbReference>
<accession>A0A150SIU5</accession>
<dbReference type="PANTHER" id="PTHR32305:SF15">
    <property type="entry name" value="PROTEIN RHSA-RELATED"/>
    <property type="match status" value="1"/>
</dbReference>
<comment type="caution">
    <text evidence="1">The sequence shown here is derived from an EMBL/GenBank/DDBJ whole genome shotgun (WGS) entry which is preliminary data.</text>
</comment>
<dbReference type="InterPro" id="IPR022385">
    <property type="entry name" value="Rhs_assc_core"/>
</dbReference>
<dbReference type="PRINTS" id="PR00394">
    <property type="entry name" value="RHSPROTEIN"/>
</dbReference>
<protein>
    <recommendedName>
        <fullName evidence="3">RHS repeat-associated core domain-containing protein</fullName>
    </recommendedName>
</protein>
<dbReference type="EMBL" id="JEMC01003913">
    <property type="protein sequence ID" value="KYF77466.1"/>
    <property type="molecule type" value="Genomic_DNA"/>
</dbReference>
<sequence length="136" mass="15590">MLAEIEMDAWGRVSDASRGATSFRFPGQYEDEETRLYDNRYRYYDPESGRCISPDPICIQASLHAYAYAGNRPESAIDPDGLQTTVRITRKDRSVIERSQGQADKFPHFVADSYEKLNMKAGRQEEFPEILLPVFT</sequence>
<reference evidence="1 2" key="1">
    <citation type="submission" date="2014-02" db="EMBL/GenBank/DDBJ databases">
        <title>The small core and large imbalanced accessory genome model reveals a collaborative survival strategy of Sorangium cellulosum strains in nature.</title>
        <authorList>
            <person name="Han K."/>
            <person name="Peng R."/>
            <person name="Blom J."/>
            <person name="Li Y.-Z."/>
        </authorList>
    </citation>
    <scope>NUCLEOTIDE SEQUENCE [LARGE SCALE GENOMIC DNA]</scope>
    <source>
        <strain evidence="1 2">So0149</strain>
    </source>
</reference>
<dbReference type="Gene3D" id="2.180.10.10">
    <property type="entry name" value="RHS repeat-associated core"/>
    <property type="match status" value="1"/>
</dbReference>
<evidence type="ECO:0000313" key="2">
    <source>
        <dbReference type="Proteomes" id="UP000075515"/>
    </source>
</evidence>
<evidence type="ECO:0000313" key="1">
    <source>
        <dbReference type="EMBL" id="KYF77466.1"/>
    </source>
</evidence>
<evidence type="ECO:0008006" key="3">
    <source>
        <dbReference type="Google" id="ProtNLM"/>
    </source>
</evidence>
<dbReference type="InterPro" id="IPR050708">
    <property type="entry name" value="T6SS_VgrG/RHS"/>
</dbReference>
<dbReference type="Proteomes" id="UP000075515">
    <property type="component" value="Unassembled WGS sequence"/>
</dbReference>
<dbReference type="NCBIfam" id="TIGR03696">
    <property type="entry name" value="Rhs_assc_core"/>
    <property type="match status" value="1"/>
</dbReference>
<name>A0A150SIU5_SORCE</name>